<evidence type="ECO:0008006" key="4">
    <source>
        <dbReference type="Google" id="ProtNLM"/>
    </source>
</evidence>
<dbReference type="OrthoDB" id="2480971at2759"/>
<dbReference type="Proteomes" id="UP000439903">
    <property type="component" value="Unassembled WGS sequence"/>
</dbReference>
<gene>
    <name evidence="2" type="ORF">F8M41_010806</name>
</gene>
<accession>A0A8H3X165</accession>
<feature type="chain" id="PRO_5034914473" description="Secreted protein" evidence="1">
    <location>
        <begin position="25"/>
        <end position="96"/>
    </location>
</feature>
<evidence type="ECO:0000313" key="3">
    <source>
        <dbReference type="Proteomes" id="UP000439903"/>
    </source>
</evidence>
<comment type="caution">
    <text evidence="2">The sequence shown here is derived from an EMBL/GenBank/DDBJ whole genome shotgun (WGS) entry which is preliminary data.</text>
</comment>
<keyword evidence="3" id="KW-1185">Reference proteome</keyword>
<protein>
    <recommendedName>
        <fullName evidence="4">Secreted protein</fullName>
    </recommendedName>
</protein>
<name>A0A8H3X165_GIGMA</name>
<sequence>MKTTLLHFFVLWLILVNLTQTSVALPKKSQNNQLPIWNNDAAVGIQSIQAGDCRCSPQLNPPDDIVCKTGAFQCPSQLPNCKDQGTPPNTYPVCSA</sequence>
<proteinExistence type="predicted"/>
<reference evidence="2 3" key="1">
    <citation type="journal article" date="2019" name="Environ. Microbiol.">
        <title>At the nexus of three kingdoms: the genome of the mycorrhizal fungus Gigaspora margarita provides insights into plant, endobacterial and fungal interactions.</title>
        <authorList>
            <person name="Venice F."/>
            <person name="Ghignone S."/>
            <person name="Salvioli di Fossalunga A."/>
            <person name="Amselem J."/>
            <person name="Novero M."/>
            <person name="Xianan X."/>
            <person name="Sedzielewska Toro K."/>
            <person name="Morin E."/>
            <person name="Lipzen A."/>
            <person name="Grigoriev I.V."/>
            <person name="Henrissat B."/>
            <person name="Martin F.M."/>
            <person name="Bonfante P."/>
        </authorList>
    </citation>
    <scope>NUCLEOTIDE SEQUENCE [LARGE SCALE GENOMIC DNA]</scope>
    <source>
        <strain evidence="2 3">BEG34</strain>
    </source>
</reference>
<organism evidence="2 3">
    <name type="scientific">Gigaspora margarita</name>
    <dbReference type="NCBI Taxonomy" id="4874"/>
    <lineage>
        <taxon>Eukaryota</taxon>
        <taxon>Fungi</taxon>
        <taxon>Fungi incertae sedis</taxon>
        <taxon>Mucoromycota</taxon>
        <taxon>Glomeromycotina</taxon>
        <taxon>Glomeromycetes</taxon>
        <taxon>Diversisporales</taxon>
        <taxon>Gigasporaceae</taxon>
        <taxon>Gigaspora</taxon>
    </lineage>
</organism>
<feature type="signal peptide" evidence="1">
    <location>
        <begin position="1"/>
        <end position="24"/>
    </location>
</feature>
<dbReference type="AlphaFoldDB" id="A0A8H3X165"/>
<keyword evidence="1" id="KW-0732">Signal</keyword>
<evidence type="ECO:0000256" key="1">
    <source>
        <dbReference type="SAM" id="SignalP"/>
    </source>
</evidence>
<dbReference type="EMBL" id="WTPW01002235">
    <property type="protein sequence ID" value="KAF0390608.1"/>
    <property type="molecule type" value="Genomic_DNA"/>
</dbReference>
<evidence type="ECO:0000313" key="2">
    <source>
        <dbReference type="EMBL" id="KAF0390608.1"/>
    </source>
</evidence>